<organism evidence="5 6">
    <name type="scientific">Lentzea miocenica</name>
    <dbReference type="NCBI Taxonomy" id="3095431"/>
    <lineage>
        <taxon>Bacteria</taxon>
        <taxon>Bacillati</taxon>
        <taxon>Actinomycetota</taxon>
        <taxon>Actinomycetes</taxon>
        <taxon>Pseudonocardiales</taxon>
        <taxon>Pseudonocardiaceae</taxon>
        <taxon>Lentzea</taxon>
    </lineage>
</organism>
<evidence type="ECO:0000313" key="6">
    <source>
        <dbReference type="Proteomes" id="UP001285521"/>
    </source>
</evidence>
<keyword evidence="3" id="KW-1133">Transmembrane helix</keyword>
<keyword evidence="2" id="KW-0804">Transcription</keyword>
<keyword evidence="3" id="KW-0812">Transmembrane</keyword>
<keyword evidence="6" id="KW-1185">Reference proteome</keyword>
<dbReference type="InterPro" id="IPR041916">
    <property type="entry name" value="Anti_sigma_zinc_sf"/>
</dbReference>
<sequence length="112" mass="11985">MTPPTDPFREWDVAYVLGSLSPSDRQAYEHHLTVCPSCEHEVCQLAGMAGLLSRVPEAWAVESLAAVPDVPATVLPRLARAARLARRRALVVAVLVAGAIGALLSSAACWWP</sequence>
<dbReference type="Proteomes" id="UP001285521">
    <property type="component" value="Unassembled WGS sequence"/>
</dbReference>
<evidence type="ECO:0000256" key="1">
    <source>
        <dbReference type="ARBA" id="ARBA00023015"/>
    </source>
</evidence>
<proteinExistence type="predicted"/>
<evidence type="ECO:0000313" key="5">
    <source>
        <dbReference type="EMBL" id="MDX8032713.1"/>
    </source>
</evidence>
<comment type="caution">
    <text evidence="5">The sequence shown here is derived from an EMBL/GenBank/DDBJ whole genome shotgun (WGS) entry which is preliminary data.</text>
</comment>
<dbReference type="Pfam" id="PF13490">
    <property type="entry name" value="zf-HC2"/>
    <property type="match status" value="1"/>
</dbReference>
<dbReference type="RefSeq" id="WP_319967746.1">
    <property type="nucleotide sequence ID" value="NZ_JAXAVW010000016.1"/>
</dbReference>
<dbReference type="Gene3D" id="1.10.10.1320">
    <property type="entry name" value="Anti-sigma factor, zinc-finger domain"/>
    <property type="match status" value="1"/>
</dbReference>
<name>A0ABU4T3J5_9PSEU</name>
<accession>A0ABU4T3J5</accession>
<gene>
    <name evidence="5" type="ORF">SK803_21060</name>
</gene>
<feature type="domain" description="Putative zinc-finger" evidence="4">
    <location>
        <begin position="14"/>
        <end position="38"/>
    </location>
</feature>
<evidence type="ECO:0000259" key="4">
    <source>
        <dbReference type="Pfam" id="PF13490"/>
    </source>
</evidence>
<evidence type="ECO:0000256" key="2">
    <source>
        <dbReference type="ARBA" id="ARBA00023163"/>
    </source>
</evidence>
<keyword evidence="3" id="KW-0472">Membrane</keyword>
<feature type="transmembrane region" description="Helical" evidence="3">
    <location>
        <begin position="89"/>
        <end position="111"/>
    </location>
</feature>
<protein>
    <submittedName>
        <fullName evidence="5">Zf-HC2 domain-containing protein</fullName>
    </submittedName>
</protein>
<dbReference type="EMBL" id="JAXAVW010000016">
    <property type="protein sequence ID" value="MDX8032713.1"/>
    <property type="molecule type" value="Genomic_DNA"/>
</dbReference>
<dbReference type="InterPro" id="IPR027383">
    <property type="entry name" value="Znf_put"/>
</dbReference>
<evidence type="ECO:0000256" key="3">
    <source>
        <dbReference type="SAM" id="Phobius"/>
    </source>
</evidence>
<keyword evidence="1" id="KW-0805">Transcription regulation</keyword>
<reference evidence="5 6" key="1">
    <citation type="submission" date="2023-11" db="EMBL/GenBank/DDBJ databases">
        <title>Lentzea sokolovensis, sp. nov., Lentzea kristufkii, sp. nov., and Lentzea miocenensis, sp. nov., rare actinobacteria from Sokolov Coal Basin, Miocene lacustrine sediment, Czech Republic.</title>
        <authorList>
            <person name="Lara A."/>
            <person name="Kotroba L."/>
            <person name="Nouioui I."/>
            <person name="Neumann-Schaal M."/>
            <person name="Mast Y."/>
            <person name="Chronakova A."/>
        </authorList>
    </citation>
    <scope>NUCLEOTIDE SEQUENCE [LARGE SCALE GENOMIC DNA]</scope>
    <source>
        <strain evidence="5 6">BCCO 10_0856</strain>
    </source>
</reference>